<dbReference type="AlphaFoldDB" id="A0A8W8JM49"/>
<name>A0A8W8JM49_MAGGI</name>
<keyword evidence="3 4" id="KW-0418">Kinase</keyword>
<dbReference type="SUPFAM" id="SSF56104">
    <property type="entry name" value="SAICAR synthase-like"/>
    <property type="match status" value="1"/>
</dbReference>
<protein>
    <recommendedName>
        <fullName evidence="4">Kinase</fullName>
        <ecNumber evidence="4">2.7.-.-</ecNumber>
    </recommendedName>
</protein>
<dbReference type="InterPro" id="IPR038286">
    <property type="entry name" value="IPK_sf"/>
</dbReference>
<dbReference type="Gene3D" id="3.30.470.160">
    <property type="entry name" value="Inositol polyphosphate kinase"/>
    <property type="match status" value="1"/>
</dbReference>
<dbReference type="EnsemblMetazoa" id="G201.22">
    <property type="protein sequence ID" value="G201.22:cds"/>
    <property type="gene ID" value="G201"/>
</dbReference>
<dbReference type="GO" id="GO:0005634">
    <property type="term" value="C:nucleus"/>
    <property type="evidence" value="ECO:0007669"/>
    <property type="project" value="TreeGrafter"/>
</dbReference>
<comment type="similarity">
    <text evidence="1 4">Belongs to the inositol phosphokinase (IPK) family.</text>
</comment>
<evidence type="ECO:0000256" key="4">
    <source>
        <dbReference type="RuleBase" id="RU363090"/>
    </source>
</evidence>
<sequence>MNRYFILISPFHQVLPEVWCLRALMEKHLTTATTLITKITLYNFHDLIRRMPECSGVMGEEYESVPLQPFLHQVSGHTGMFQYDDKTVCKPLNVREYNFYLNVPHNLKQFTAEFRGTIEVEIHEDSDGYVTILGHRPTSTDWQKSSKCENFSERASQKVKKEEGQHSLRLLRSGSVEVSTQTDQVFDSQDSTNKTENINPWSLRCHKKTLTKLRKANQGPVTHCKFILLENVAAQYCHPSILDLKMGTRQHGDDVSPDKKERFMKKCQNTTSSSLGVRICGMQVYQEDSDKYVCVNKYYGRSLGVDGFKQTLHQFLHNGFVLRKDLLDPIIQKLKDLHRHIQSHDTYRFYSSSLLIMYDSSSQDDHPGKGLGNDKAGPGSNPVDVRMIDFAHSTHSGFQNDTTVHSGPDQGYLYGLKNLIDVFTDMR</sequence>
<reference evidence="5" key="1">
    <citation type="submission" date="2022-08" db="UniProtKB">
        <authorList>
            <consortium name="EnsemblMetazoa"/>
        </authorList>
    </citation>
    <scope>IDENTIFICATION</scope>
    <source>
        <strain evidence="5">05x7-T-G4-1.051#20</strain>
    </source>
</reference>
<dbReference type="GO" id="GO:0032958">
    <property type="term" value="P:inositol phosphate biosynthetic process"/>
    <property type="evidence" value="ECO:0007669"/>
    <property type="project" value="InterPro"/>
</dbReference>
<evidence type="ECO:0000313" key="6">
    <source>
        <dbReference type="Proteomes" id="UP000005408"/>
    </source>
</evidence>
<accession>A0A8W8JM49</accession>
<dbReference type="GO" id="GO:0000828">
    <property type="term" value="F:inositol hexakisphosphate kinase activity"/>
    <property type="evidence" value="ECO:0007669"/>
    <property type="project" value="TreeGrafter"/>
</dbReference>
<keyword evidence="6" id="KW-1185">Reference proteome</keyword>
<evidence type="ECO:0000313" key="5">
    <source>
        <dbReference type="EnsemblMetazoa" id="G201.22:cds"/>
    </source>
</evidence>
<keyword evidence="2 4" id="KW-0808">Transferase</keyword>
<evidence type="ECO:0000256" key="2">
    <source>
        <dbReference type="ARBA" id="ARBA00022679"/>
    </source>
</evidence>
<proteinExistence type="inferred from homology"/>
<dbReference type="GO" id="GO:0046854">
    <property type="term" value="P:phosphatidylinositol phosphate biosynthetic process"/>
    <property type="evidence" value="ECO:0007669"/>
    <property type="project" value="TreeGrafter"/>
</dbReference>
<dbReference type="GO" id="GO:0005737">
    <property type="term" value="C:cytoplasm"/>
    <property type="evidence" value="ECO:0007669"/>
    <property type="project" value="TreeGrafter"/>
</dbReference>
<organism evidence="5 6">
    <name type="scientific">Magallana gigas</name>
    <name type="common">Pacific oyster</name>
    <name type="synonym">Crassostrea gigas</name>
    <dbReference type="NCBI Taxonomy" id="29159"/>
    <lineage>
        <taxon>Eukaryota</taxon>
        <taxon>Metazoa</taxon>
        <taxon>Spiralia</taxon>
        <taxon>Lophotrochozoa</taxon>
        <taxon>Mollusca</taxon>
        <taxon>Bivalvia</taxon>
        <taxon>Autobranchia</taxon>
        <taxon>Pteriomorphia</taxon>
        <taxon>Ostreida</taxon>
        <taxon>Ostreoidea</taxon>
        <taxon>Ostreidae</taxon>
        <taxon>Magallana</taxon>
    </lineage>
</organism>
<evidence type="ECO:0000256" key="3">
    <source>
        <dbReference type="ARBA" id="ARBA00022777"/>
    </source>
</evidence>
<dbReference type="Proteomes" id="UP000005408">
    <property type="component" value="Unassembled WGS sequence"/>
</dbReference>
<dbReference type="InterPro" id="IPR005522">
    <property type="entry name" value="IPK"/>
</dbReference>
<dbReference type="PANTHER" id="PTHR12400:SF21">
    <property type="entry name" value="KINASE"/>
    <property type="match status" value="1"/>
</dbReference>
<dbReference type="Pfam" id="PF03770">
    <property type="entry name" value="IPK"/>
    <property type="match status" value="1"/>
</dbReference>
<evidence type="ECO:0000256" key="1">
    <source>
        <dbReference type="ARBA" id="ARBA00007374"/>
    </source>
</evidence>
<dbReference type="EC" id="2.7.-.-" evidence="4"/>
<dbReference type="PANTHER" id="PTHR12400">
    <property type="entry name" value="INOSITOL POLYPHOSPHATE KINASE"/>
    <property type="match status" value="1"/>
</dbReference>